<dbReference type="AlphaFoldDB" id="A0AAV5F242"/>
<accession>A0AAV5F242</accession>
<dbReference type="InterPro" id="IPR002401">
    <property type="entry name" value="Cyt_P450_E_grp-I"/>
</dbReference>
<evidence type="ECO:0000256" key="2">
    <source>
        <dbReference type="ARBA" id="ARBA00022723"/>
    </source>
</evidence>
<name>A0AAV5F242_ELECO</name>
<gene>
    <name evidence="5" type="primary">gb18025</name>
    <name evidence="6" type="synonym">gb18092</name>
    <name evidence="5" type="ORF">PR202_gb18025</name>
    <name evidence="6" type="ORF">PR202_gb18092</name>
</gene>
<organism evidence="5 7">
    <name type="scientific">Eleusine coracana subsp. coracana</name>
    <dbReference type="NCBI Taxonomy" id="191504"/>
    <lineage>
        <taxon>Eukaryota</taxon>
        <taxon>Viridiplantae</taxon>
        <taxon>Streptophyta</taxon>
        <taxon>Embryophyta</taxon>
        <taxon>Tracheophyta</taxon>
        <taxon>Spermatophyta</taxon>
        <taxon>Magnoliopsida</taxon>
        <taxon>Liliopsida</taxon>
        <taxon>Poales</taxon>
        <taxon>Poaceae</taxon>
        <taxon>PACMAD clade</taxon>
        <taxon>Chloridoideae</taxon>
        <taxon>Cynodonteae</taxon>
        <taxon>Eleusininae</taxon>
        <taxon>Eleusine</taxon>
    </lineage>
</organism>
<dbReference type="EMBL" id="BQKI01000081">
    <property type="protein sequence ID" value="GJN29836.1"/>
    <property type="molecule type" value="Genomic_DNA"/>
</dbReference>
<dbReference type="GO" id="GO:0016705">
    <property type="term" value="F:oxidoreductase activity, acting on paired donors, with incorporation or reduction of molecular oxygen"/>
    <property type="evidence" value="ECO:0007669"/>
    <property type="project" value="InterPro"/>
</dbReference>
<comment type="similarity">
    <text evidence="1">Belongs to the cytochrome P450 family.</text>
</comment>
<keyword evidence="4" id="KW-0408">Iron</keyword>
<protein>
    <recommendedName>
        <fullName evidence="8">Cytochrome P450</fullName>
    </recommendedName>
</protein>
<dbReference type="SUPFAM" id="SSF48264">
    <property type="entry name" value="Cytochrome P450"/>
    <property type="match status" value="1"/>
</dbReference>
<keyword evidence="7" id="KW-1185">Reference proteome</keyword>
<dbReference type="PRINTS" id="PR00463">
    <property type="entry name" value="EP450I"/>
</dbReference>
<evidence type="ECO:0000256" key="4">
    <source>
        <dbReference type="ARBA" id="ARBA00023004"/>
    </source>
</evidence>
<proteinExistence type="inferred from homology"/>
<evidence type="ECO:0000256" key="1">
    <source>
        <dbReference type="ARBA" id="ARBA00010617"/>
    </source>
</evidence>
<dbReference type="Pfam" id="PF00067">
    <property type="entry name" value="p450"/>
    <property type="match status" value="1"/>
</dbReference>
<evidence type="ECO:0000313" key="5">
    <source>
        <dbReference type="EMBL" id="GJN29773.1"/>
    </source>
</evidence>
<keyword evidence="3" id="KW-0560">Oxidoreductase</keyword>
<reference evidence="5" key="2">
    <citation type="submission" date="2021-12" db="EMBL/GenBank/DDBJ databases">
        <title>Resequencing data analysis of finger millet.</title>
        <authorList>
            <person name="Hatakeyama M."/>
            <person name="Aluri S."/>
            <person name="Balachadran M.T."/>
            <person name="Sivarajan S.R."/>
            <person name="Poveda L."/>
            <person name="Shimizu-Inatsugi R."/>
            <person name="Schlapbach R."/>
            <person name="Sreeman S.M."/>
            <person name="Shimizu K.K."/>
        </authorList>
    </citation>
    <scope>NUCLEOTIDE SEQUENCE</scope>
</reference>
<dbReference type="InterPro" id="IPR001128">
    <property type="entry name" value="Cyt_P450"/>
</dbReference>
<dbReference type="PRINTS" id="PR00385">
    <property type="entry name" value="P450"/>
</dbReference>
<dbReference type="Gene3D" id="1.10.630.10">
    <property type="entry name" value="Cytochrome P450"/>
    <property type="match status" value="1"/>
</dbReference>
<evidence type="ECO:0000256" key="3">
    <source>
        <dbReference type="ARBA" id="ARBA00023002"/>
    </source>
</evidence>
<evidence type="ECO:0000313" key="6">
    <source>
        <dbReference type="EMBL" id="GJN29836.1"/>
    </source>
</evidence>
<dbReference type="Proteomes" id="UP001054889">
    <property type="component" value="Unassembled WGS sequence"/>
</dbReference>
<evidence type="ECO:0000313" key="7">
    <source>
        <dbReference type="Proteomes" id="UP001054889"/>
    </source>
</evidence>
<dbReference type="PANTHER" id="PTHR24296">
    <property type="entry name" value="CYTOCHROME P450"/>
    <property type="match status" value="1"/>
</dbReference>
<dbReference type="GO" id="GO:0004497">
    <property type="term" value="F:monooxygenase activity"/>
    <property type="evidence" value="ECO:0007669"/>
    <property type="project" value="InterPro"/>
</dbReference>
<reference evidence="5" key="1">
    <citation type="journal article" date="2018" name="DNA Res.">
        <title>Multiple hybrid de novo genome assembly of finger millet, an orphan allotetraploid crop.</title>
        <authorList>
            <person name="Hatakeyama M."/>
            <person name="Aluri S."/>
            <person name="Balachadran M.T."/>
            <person name="Sivarajan S.R."/>
            <person name="Patrignani A."/>
            <person name="Gruter S."/>
            <person name="Poveda L."/>
            <person name="Shimizu-Inatsugi R."/>
            <person name="Baeten J."/>
            <person name="Francoijs K.J."/>
            <person name="Nataraja K.N."/>
            <person name="Reddy Y.A.N."/>
            <person name="Phadnis S."/>
            <person name="Ravikumar R.L."/>
            <person name="Schlapbach R."/>
            <person name="Sreeman S.M."/>
            <person name="Shimizu K.K."/>
        </authorList>
    </citation>
    <scope>NUCLEOTIDE SEQUENCE</scope>
</reference>
<sequence length="343" mass="39670">MLRQLKNFHRIFDEHVEYAQVHRTCRLLYPGHSEFFTSDPAIIEHVLKTNFSKYSKGDFNIGVMKDLFGDGIFATDGENWKHQRKLASHEFSTRVLREFSSVVFRTNASKLADKISSSAANGNTINMQELLMKTTMDSIFKVGFGFELNTLSGSDESSVQFSNAFDEANFIVYHRFVDLFWQLKRYFNIGSEAKLKRNIRIIDDFVMKLIHQKREQMDGPDDVRKDKEDIISRFIIASQKDPETMNNHYLRDIVLNFLIAGKDTTANTLSWLFYMLCKNPIVQEKVALEIKDSVEWTEADNSTEDFTSRLNEGAIDKMQYLHATISETLRLYPAVPVVQISLL</sequence>
<dbReference type="InterPro" id="IPR036396">
    <property type="entry name" value="Cyt_P450_sf"/>
</dbReference>
<dbReference type="GO" id="GO:0020037">
    <property type="term" value="F:heme binding"/>
    <property type="evidence" value="ECO:0007669"/>
    <property type="project" value="InterPro"/>
</dbReference>
<dbReference type="GO" id="GO:0005506">
    <property type="term" value="F:iron ion binding"/>
    <property type="evidence" value="ECO:0007669"/>
    <property type="project" value="InterPro"/>
</dbReference>
<evidence type="ECO:0008006" key="8">
    <source>
        <dbReference type="Google" id="ProtNLM"/>
    </source>
</evidence>
<comment type="caution">
    <text evidence="5">The sequence shown here is derived from an EMBL/GenBank/DDBJ whole genome shotgun (WGS) entry which is preliminary data.</text>
</comment>
<dbReference type="EMBL" id="BQKI01000081">
    <property type="protein sequence ID" value="GJN29773.1"/>
    <property type="molecule type" value="Genomic_DNA"/>
</dbReference>
<keyword evidence="2" id="KW-0479">Metal-binding</keyword>